<dbReference type="Proteomes" id="UP000280708">
    <property type="component" value="Chromosome"/>
</dbReference>
<sequence length="245" mass="25999">MMARSGKSIRYILPILILALLAAAFQWLGYLGGDPFSLSRPQGYRPGHGTPIVIILSGDMGMKVGMGPGIMARLTRDGMPTVGVNSLTYFRKTRSPAEATTLIGRALAQAHSIDPAAPVILIGQSFGADMAHVGLATLPAAQRHAIAMVALVVPGATVEYRASPGEIFTFAMAEADALPTARKLDWAPLLCIHGQEEAASLCPLLHQPNLQTVALPGGHPLHHDVDALYHILHAAFARQGLIRKT</sequence>
<dbReference type="InterPro" id="IPR029058">
    <property type="entry name" value="AB_hydrolase_fold"/>
</dbReference>
<dbReference type="Gene3D" id="3.40.50.1820">
    <property type="entry name" value="alpha/beta hydrolase"/>
    <property type="match status" value="1"/>
</dbReference>
<accession>A0A085K055</accession>
<dbReference type="Pfam" id="PF06057">
    <property type="entry name" value="VirJ"/>
    <property type="match status" value="1"/>
</dbReference>
<protein>
    <submittedName>
        <fullName evidence="2">Type IV secretion system protein VirJ</fullName>
    </submittedName>
</protein>
<gene>
    <name evidence="2" type="ORF">EBF16_13835</name>
</gene>
<evidence type="ECO:0000313" key="2">
    <source>
        <dbReference type="EMBL" id="AYO77863.1"/>
    </source>
</evidence>
<feature type="domain" description="Bacterial virulence" evidence="1">
    <location>
        <begin position="52"/>
        <end position="233"/>
    </location>
</feature>
<evidence type="ECO:0000259" key="1">
    <source>
        <dbReference type="Pfam" id="PF06057"/>
    </source>
</evidence>
<reference evidence="2 3" key="1">
    <citation type="submission" date="2018-10" db="EMBL/GenBank/DDBJ databases">
        <title>Characterization and genome analysis of a novel bacterium Sphingobium yanoikuyae SJTF8 capable of degrading PAHs.</title>
        <authorList>
            <person name="Yin C."/>
            <person name="Xiong W."/>
            <person name="Liang R."/>
        </authorList>
    </citation>
    <scope>NUCLEOTIDE SEQUENCE [LARGE SCALE GENOMIC DNA]</scope>
    <source>
        <strain evidence="2 3">SJTF8</strain>
    </source>
</reference>
<dbReference type="AlphaFoldDB" id="A0A085K055"/>
<dbReference type="InterPro" id="IPR010333">
    <property type="entry name" value="VirJ"/>
</dbReference>
<dbReference type="SUPFAM" id="SSF53474">
    <property type="entry name" value="alpha/beta-Hydrolases"/>
    <property type="match status" value="1"/>
</dbReference>
<evidence type="ECO:0000313" key="3">
    <source>
        <dbReference type="Proteomes" id="UP000280708"/>
    </source>
</evidence>
<proteinExistence type="predicted"/>
<dbReference type="RefSeq" id="WP_037512270.1">
    <property type="nucleotide sequence ID" value="NZ_CAIGKD010000006.1"/>
</dbReference>
<organism evidence="2 3">
    <name type="scientific">Sphingobium yanoikuyae</name>
    <name type="common">Sphingomonas yanoikuyae</name>
    <dbReference type="NCBI Taxonomy" id="13690"/>
    <lineage>
        <taxon>Bacteria</taxon>
        <taxon>Pseudomonadati</taxon>
        <taxon>Pseudomonadota</taxon>
        <taxon>Alphaproteobacteria</taxon>
        <taxon>Sphingomonadales</taxon>
        <taxon>Sphingomonadaceae</taxon>
        <taxon>Sphingobium</taxon>
    </lineage>
</organism>
<dbReference type="EMBL" id="CP033230">
    <property type="protein sequence ID" value="AYO77863.1"/>
    <property type="molecule type" value="Genomic_DNA"/>
</dbReference>
<dbReference type="ESTHER" id="sphya-a0a085k055">
    <property type="family name" value="VirJ"/>
</dbReference>
<name>A0A085K055_SPHYA</name>